<evidence type="ECO:0000313" key="1">
    <source>
        <dbReference type="EMBL" id="NNU63088.1"/>
    </source>
</evidence>
<reference evidence="1 2" key="1">
    <citation type="submission" date="2020-05" db="EMBL/GenBank/DDBJ databases">
        <title>Draft Genome Sequence of Ochrobactrum soli Isolated from Stable Fly Gut.</title>
        <authorList>
            <person name="Pileggi M.T."/>
            <person name="Vazhakkala L.J."/>
            <person name="Wong C.N."/>
        </authorList>
    </citation>
    <scope>NUCLEOTIDE SEQUENCE [LARGE SCALE GENOMIC DNA]</scope>
    <source>
        <strain evidence="1 2">MTP-C0764</strain>
    </source>
</reference>
<protein>
    <submittedName>
        <fullName evidence="1">Glycosyltransferase family 2 protein</fullName>
    </submittedName>
</protein>
<accession>A0A849KX24</accession>
<dbReference type="InterPro" id="IPR029044">
    <property type="entry name" value="Nucleotide-diphossugar_trans"/>
</dbReference>
<dbReference type="SUPFAM" id="SSF53448">
    <property type="entry name" value="Nucleotide-diphospho-sugar transferases"/>
    <property type="match status" value="1"/>
</dbReference>
<dbReference type="Gene3D" id="3.90.550.10">
    <property type="entry name" value="Spore Coat Polysaccharide Biosynthesis Protein SpsA, Chain A"/>
    <property type="match status" value="1"/>
</dbReference>
<keyword evidence="1" id="KW-0808">Transferase</keyword>
<proteinExistence type="predicted"/>
<comment type="caution">
    <text evidence="1">The sequence shown here is derived from an EMBL/GenBank/DDBJ whole genome shotgun (WGS) entry which is preliminary data.</text>
</comment>
<gene>
    <name evidence="1" type="ORF">HKX02_22940</name>
</gene>
<dbReference type="RefSeq" id="WP_171319460.1">
    <property type="nucleotide sequence ID" value="NZ_JABFCY010000019.1"/>
</dbReference>
<name>A0A849KX24_9HYPH</name>
<dbReference type="CDD" id="cd00761">
    <property type="entry name" value="Glyco_tranf_GTA_type"/>
    <property type="match status" value="1"/>
</dbReference>
<keyword evidence="2" id="KW-1185">Reference proteome</keyword>
<organism evidence="1 2">
    <name type="scientific">Ochrobactrum soli</name>
    <dbReference type="NCBI Taxonomy" id="2448455"/>
    <lineage>
        <taxon>Bacteria</taxon>
        <taxon>Pseudomonadati</taxon>
        <taxon>Pseudomonadota</taxon>
        <taxon>Alphaproteobacteria</taxon>
        <taxon>Hyphomicrobiales</taxon>
        <taxon>Brucellaceae</taxon>
        <taxon>Brucella/Ochrobactrum group</taxon>
        <taxon>Ochrobactrum</taxon>
    </lineage>
</organism>
<dbReference type="Pfam" id="PF13704">
    <property type="entry name" value="Glyco_tranf_2_4"/>
    <property type="match status" value="1"/>
</dbReference>
<dbReference type="EMBL" id="JABFCY010000019">
    <property type="protein sequence ID" value="NNU63088.1"/>
    <property type="molecule type" value="Genomic_DNA"/>
</dbReference>
<dbReference type="AlphaFoldDB" id="A0A849KX24"/>
<dbReference type="Proteomes" id="UP000574931">
    <property type="component" value="Unassembled WGS sequence"/>
</dbReference>
<evidence type="ECO:0000313" key="2">
    <source>
        <dbReference type="Proteomes" id="UP000574931"/>
    </source>
</evidence>
<sequence>MSFREFLHWTRMKLPFLNEMLSPFMTPLRSAVRYYHLRIVAFKSRRVKLNQVKVAKFQCSGNVVALLAVRNEIQRLPACLVHLRFLGVREFCVVDNGSTDGTLQYLEKQDDVNLYQTSESYKKAFYGITWINYLFHKHAVGRWALFVDADELLFLNSDYLQNSLDQYVESLDKSGQTYLYAPLVDLYQFSSKEVASVDDASMLYKSLRNAKHDIDGYWTGSRLSNGLFALMGGPRARLAAENCAPNPMLVKYPLVKYAPSRLFTASSHEFMPSVLERHYDAGWLVHLKLGDDVVERHSDYDIEREHYGSGGERIQLGALENHDLFAQDLTARHFDGVDNLRRLEKFINPERFKK</sequence>
<dbReference type="GO" id="GO:0016740">
    <property type="term" value="F:transferase activity"/>
    <property type="evidence" value="ECO:0007669"/>
    <property type="project" value="UniProtKB-KW"/>
</dbReference>